<dbReference type="InterPro" id="IPR027417">
    <property type="entry name" value="P-loop_NTPase"/>
</dbReference>
<dbReference type="InterPro" id="IPR014001">
    <property type="entry name" value="Helicase_ATP-bd"/>
</dbReference>
<dbReference type="GO" id="GO:0005524">
    <property type="term" value="F:ATP binding"/>
    <property type="evidence" value="ECO:0007669"/>
    <property type="project" value="UniProtKB-KW"/>
</dbReference>
<dbReference type="Pfam" id="PF23234">
    <property type="entry name" value="WHD_4th_Lhr"/>
    <property type="match status" value="1"/>
</dbReference>
<dbReference type="InterPro" id="IPR013701">
    <property type="entry name" value="Lhr-like_DEAD/DEAH_assoc"/>
</dbReference>
<dbReference type="Pfam" id="PF00271">
    <property type="entry name" value="Helicase_C"/>
    <property type="match status" value="1"/>
</dbReference>
<protein>
    <submittedName>
        <fullName evidence="11">DEAD/DEAH box helicase</fullName>
    </submittedName>
</protein>
<dbReference type="InterPro" id="IPR055367">
    <property type="entry name" value="WH4_Lhr"/>
</dbReference>
<evidence type="ECO:0000256" key="2">
    <source>
        <dbReference type="ARBA" id="ARBA00022763"/>
    </source>
</evidence>
<keyword evidence="6" id="KW-0238">DNA-binding</keyword>
<name>A0A7X1E9K9_9BACT</name>
<reference evidence="11 12" key="1">
    <citation type="submission" date="2020-07" db="EMBL/GenBank/DDBJ databases">
        <authorList>
            <person name="Feng X."/>
        </authorList>
    </citation>
    <scope>NUCLEOTIDE SEQUENCE [LARGE SCALE GENOMIC DNA]</scope>
    <source>
        <strain evidence="11 12">JCM23202</strain>
    </source>
</reference>
<gene>
    <name evidence="11" type="ORF">H5P27_07510</name>
</gene>
<dbReference type="SUPFAM" id="SSF52540">
    <property type="entry name" value="P-loop containing nucleoside triphosphate hydrolases"/>
    <property type="match status" value="1"/>
</dbReference>
<dbReference type="GO" id="GO:0006281">
    <property type="term" value="P:DNA repair"/>
    <property type="evidence" value="ECO:0007669"/>
    <property type="project" value="UniProtKB-KW"/>
</dbReference>
<keyword evidence="1" id="KW-0547">Nucleotide-binding</keyword>
<keyword evidence="8" id="KW-0413">Isomerase</keyword>
<dbReference type="PROSITE" id="PS51194">
    <property type="entry name" value="HELICASE_CTER"/>
    <property type="match status" value="1"/>
</dbReference>
<evidence type="ECO:0000313" key="11">
    <source>
        <dbReference type="EMBL" id="MBC2605887.1"/>
    </source>
</evidence>
<dbReference type="SMART" id="SM00487">
    <property type="entry name" value="DEXDc"/>
    <property type="match status" value="1"/>
</dbReference>
<dbReference type="RefSeq" id="WP_185659775.1">
    <property type="nucleotide sequence ID" value="NZ_CAWPOO010000007.1"/>
</dbReference>
<accession>A0A7X1E9K9</accession>
<evidence type="ECO:0000313" key="12">
    <source>
        <dbReference type="Proteomes" id="UP000526501"/>
    </source>
</evidence>
<keyword evidence="3" id="KW-0378">Hydrolase</keyword>
<keyword evidence="7" id="KW-0234">DNA repair</keyword>
<dbReference type="Pfam" id="PF23235">
    <property type="entry name" value="WHD_3rd_Lhr"/>
    <property type="match status" value="1"/>
</dbReference>
<evidence type="ECO:0000256" key="5">
    <source>
        <dbReference type="ARBA" id="ARBA00022840"/>
    </source>
</evidence>
<dbReference type="Pfam" id="PF08494">
    <property type="entry name" value="DEAD_assoc"/>
    <property type="match status" value="1"/>
</dbReference>
<dbReference type="EMBL" id="JACHVC010000007">
    <property type="protein sequence ID" value="MBC2605887.1"/>
    <property type="molecule type" value="Genomic_DNA"/>
</dbReference>
<evidence type="ECO:0000256" key="6">
    <source>
        <dbReference type="ARBA" id="ARBA00023125"/>
    </source>
</evidence>
<comment type="caution">
    <text evidence="11">The sequence shown here is derived from an EMBL/GenBank/DDBJ whole genome shotgun (WGS) entry which is preliminary data.</text>
</comment>
<dbReference type="InterPro" id="IPR011545">
    <property type="entry name" value="DEAD/DEAH_box_helicase_dom"/>
</dbReference>
<dbReference type="Proteomes" id="UP000526501">
    <property type="component" value="Unassembled WGS sequence"/>
</dbReference>
<keyword evidence="12" id="KW-1185">Reference proteome</keyword>
<dbReference type="InterPro" id="IPR055368">
    <property type="entry name" value="WH3_Lhr"/>
</dbReference>
<evidence type="ECO:0000256" key="3">
    <source>
        <dbReference type="ARBA" id="ARBA00022801"/>
    </source>
</evidence>
<dbReference type="PANTHER" id="PTHR47962:SF5">
    <property type="entry name" value="ATP-DEPENDENT HELICASE LHR-RELATED"/>
    <property type="match status" value="1"/>
</dbReference>
<evidence type="ECO:0000259" key="10">
    <source>
        <dbReference type="PROSITE" id="PS51194"/>
    </source>
</evidence>
<dbReference type="PROSITE" id="PS51192">
    <property type="entry name" value="HELICASE_ATP_BIND_1"/>
    <property type="match status" value="1"/>
</dbReference>
<dbReference type="GO" id="GO:0016887">
    <property type="term" value="F:ATP hydrolysis activity"/>
    <property type="evidence" value="ECO:0007669"/>
    <property type="project" value="TreeGrafter"/>
</dbReference>
<evidence type="ECO:0000256" key="1">
    <source>
        <dbReference type="ARBA" id="ARBA00022741"/>
    </source>
</evidence>
<proteinExistence type="predicted"/>
<dbReference type="Pfam" id="PF00270">
    <property type="entry name" value="DEAD"/>
    <property type="match status" value="1"/>
</dbReference>
<dbReference type="Pfam" id="PF19306">
    <property type="entry name" value="WHD_Lhr"/>
    <property type="match status" value="1"/>
</dbReference>
<dbReference type="PANTHER" id="PTHR47962">
    <property type="entry name" value="ATP-DEPENDENT HELICASE LHR-RELATED-RELATED"/>
    <property type="match status" value="1"/>
</dbReference>
<evidence type="ECO:0000256" key="4">
    <source>
        <dbReference type="ARBA" id="ARBA00022806"/>
    </source>
</evidence>
<sequence length="1437" mass="161454">MPVSRSSVLKSFHPSLAKWFLGRFGQPTEIQEAAWSLISHERHCLISAATGSGKTLAAFLWGINQLATGTWELGQTRLLYVSPLKALNNDIRRNLLTPLSELKSAFADSEQDWPDIRVMARSGDTDQSERRKMLRHPPEILITTPESLNLLLSSKSGRRALLGIKSVILDEIHSVAGSKRGTYLMTGVERLAHLNGEFQRIALSATVRPMEEVARFVGGFLEGQGREVQLAQSAVGKRYEIEIVTTDPDAERNPAEDAWQPVVEDLKRLIAQNNSTLIFVNSRMLAEKIAHRINLGEDTQIAYSHHGSLSREIRFTVEQRLKSGEVKAIVATSSLEMGIDVGSIDCVVMVQSPNSVSSSVQKVGRSGHQVGAVSRATLYPSHSKDLLESVVLSKSIREKDIENVKIVECPLDVLAQVIVSTLACGPWDLDELFELFRSCYSFRKLDREVFDLVTAMLAGRYAGSRLRELKPQISIDMKGNAATLRKGALLSYYMSGGVIPDRGYYHLRMSGTGSRIGELDEEFVWERKVGDVFTLGVQSWRIENVTHNDVFVLPAQKGEMAPPFWRAETYDRDFHLSNRIGEFLEWAEGERSADEFLKQLSARYGIEGDAAKSLNSFLERQRKATGAGLPHRHHLLAELIDSAPGGAPGKQLVLHTFWGGRVNRPFSLALDAAWQDAFGNRADVFVNDDCVVIVLPDEVDPERVLDLVSPNNLEKLLRQSLEGSNFFGARFREAAGTSLLITRNKPGQRLPLWMSRMRAKKLMDSVRSFDDFPLLLETWRSCLNDDFDMESLRLVLEELECGEISVSVARTSLASPFAADVAWRQINEQYMYATDQPDGAGESKLRDDLIRSVMFDDGVRPLLSRDLVNEFESKRQRTRDGYSPVERTELLEWLRDRILLEESEWSELLHGYSEEVIPVERKRLESGVFVYLQGEEGRVAALLADAPDRSVFLEWLSFYGPVSEEWLRDSLGLSGGEEFESLVAELVDDELVVRGMLVEGEENEQICEIQNYEILLRMNRARNRSVFEALPLEALSLFLADWQGAARPSENAEGLVSVLDKLSGLSAGAAEWEGQILRSRLLGYHESHLDRCLMDEGFLWVGTGERQLSFIREEELDLLPEIGAEYTPLEKSVLELLSKGARYSFSKLQELIGGSSKDLEKALWGLVWSGQIGSDLFSSVRKAEASNFELFQKVEQQSAPSRTLRRGRRSRARLATYPGSWYKNERLSGELDAIESLELERERAFVLLDRYGVLFKELLERECAGFRWKDVFKALRLLELGGEVVGGRFFEGIPGLQFASHEALRRLNKTLPESAIYWLGATDPASLCGIGLENLKGALPRRQVGNRLVYRGRELVAEARRGGKDLEFKVDCSDPDLIRIVDTLGSSLDLQKSLRSIRIETINGKDARQSDYLESLSLVWRLHSDHKQVVVEGRVSP</sequence>
<dbReference type="GO" id="GO:0004386">
    <property type="term" value="F:helicase activity"/>
    <property type="evidence" value="ECO:0007669"/>
    <property type="project" value="UniProtKB-KW"/>
</dbReference>
<evidence type="ECO:0000256" key="8">
    <source>
        <dbReference type="ARBA" id="ARBA00023235"/>
    </source>
</evidence>
<evidence type="ECO:0000256" key="7">
    <source>
        <dbReference type="ARBA" id="ARBA00023204"/>
    </source>
</evidence>
<keyword evidence="4 11" id="KW-0347">Helicase</keyword>
<evidence type="ECO:0000259" key="9">
    <source>
        <dbReference type="PROSITE" id="PS51192"/>
    </source>
</evidence>
<dbReference type="SMART" id="SM00490">
    <property type="entry name" value="HELICc"/>
    <property type="match status" value="1"/>
</dbReference>
<organism evidence="11 12">
    <name type="scientific">Pelagicoccus albus</name>
    <dbReference type="NCBI Taxonomy" id="415222"/>
    <lineage>
        <taxon>Bacteria</taxon>
        <taxon>Pseudomonadati</taxon>
        <taxon>Verrucomicrobiota</taxon>
        <taxon>Opitutia</taxon>
        <taxon>Puniceicoccales</taxon>
        <taxon>Pelagicoccaceae</taxon>
        <taxon>Pelagicoccus</taxon>
    </lineage>
</organism>
<dbReference type="InterPro" id="IPR001650">
    <property type="entry name" value="Helicase_C-like"/>
</dbReference>
<dbReference type="InterPro" id="IPR052511">
    <property type="entry name" value="ATP-dep_Helicase"/>
</dbReference>
<dbReference type="InterPro" id="IPR045628">
    <property type="entry name" value="Lhr_WH_dom"/>
</dbReference>
<dbReference type="Gene3D" id="3.40.50.300">
    <property type="entry name" value="P-loop containing nucleotide triphosphate hydrolases"/>
    <property type="match status" value="2"/>
</dbReference>
<keyword evidence="5" id="KW-0067">ATP-binding</keyword>
<keyword evidence="2" id="KW-0227">DNA damage</keyword>
<feature type="domain" description="Helicase ATP-binding" evidence="9">
    <location>
        <begin position="35"/>
        <end position="225"/>
    </location>
</feature>
<feature type="domain" description="Helicase C-terminal" evidence="10">
    <location>
        <begin position="265"/>
        <end position="412"/>
    </location>
</feature>
<dbReference type="GO" id="GO:0003677">
    <property type="term" value="F:DNA binding"/>
    <property type="evidence" value="ECO:0007669"/>
    <property type="project" value="UniProtKB-KW"/>
</dbReference>